<protein>
    <submittedName>
        <fullName evidence="2">Uncharacterized protein</fullName>
    </submittedName>
</protein>
<feature type="compositionally biased region" description="Polar residues" evidence="1">
    <location>
        <begin position="48"/>
        <end position="65"/>
    </location>
</feature>
<reference evidence="2 3" key="1">
    <citation type="submission" date="2023-08" db="EMBL/GenBank/DDBJ databases">
        <title>Black Yeasts Isolated from many extreme environments.</title>
        <authorList>
            <person name="Coleine C."/>
            <person name="Stajich J.E."/>
            <person name="Selbmann L."/>
        </authorList>
    </citation>
    <scope>NUCLEOTIDE SEQUENCE [LARGE SCALE GENOMIC DNA]</scope>
    <source>
        <strain evidence="2 3">CCFEE 6328</strain>
    </source>
</reference>
<keyword evidence="3" id="KW-1185">Reference proteome</keyword>
<comment type="caution">
    <text evidence="2">The sequence shown here is derived from an EMBL/GenBank/DDBJ whole genome shotgun (WGS) entry which is preliminary data.</text>
</comment>
<evidence type="ECO:0000313" key="2">
    <source>
        <dbReference type="EMBL" id="KAK5048437.1"/>
    </source>
</evidence>
<dbReference type="EMBL" id="JAVRRF010000058">
    <property type="protein sequence ID" value="KAK5048437.1"/>
    <property type="molecule type" value="Genomic_DNA"/>
</dbReference>
<sequence>MAVLSKEKLQLAQEVVQLTWEATPEATQQPVSQNAIFKEYFSDINVRTGGSNARGQQTGRSNAVDLTSPPPTLPPQSPPARRPQAPSYDLSEPQIAAGARDLQAVALGSSEA</sequence>
<organism evidence="2 3">
    <name type="scientific">Exophiala sideris</name>
    <dbReference type="NCBI Taxonomy" id="1016849"/>
    <lineage>
        <taxon>Eukaryota</taxon>
        <taxon>Fungi</taxon>
        <taxon>Dikarya</taxon>
        <taxon>Ascomycota</taxon>
        <taxon>Pezizomycotina</taxon>
        <taxon>Eurotiomycetes</taxon>
        <taxon>Chaetothyriomycetidae</taxon>
        <taxon>Chaetothyriales</taxon>
        <taxon>Herpotrichiellaceae</taxon>
        <taxon>Exophiala</taxon>
    </lineage>
</organism>
<evidence type="ECO:0000256" key="1">
    <source>
        <dbReference type="SAM" id="MobiDB-lite"/>
    </source>
</evidence>
<feature type="compositionally biased region" description="Pro residues" evidence="1">
    <location>
        <begin position="68"/>
        <end position="81"/>
    </location>
</feature>
<evidence type="ECO:0000313" key="3">
    <source>
        <dbReference type="Proteomes" id="UP001345691"/>
    </source>
</evidence>
<name>A0ABR0IUU9_9EURO</name>
<proteinExistence type="predicted"/>
<dbReference type="Proteomes" id="UP001345691">
    <property type="component" value="Unassembled WGS sequence"/>
</dbReference>
<accession>A0ABR0IUU9</accession>
<gene>
    <name evidence="2" type="ORF">LTR69_011376</name>
</gene>
<feature type="region of interest" description="Disordered" evidence="1">
    <location>
        <begin position="47"/>
        <end position="93"/>
    </location>
</feature>